<reference evidence="2 3" key="1">
    <citation type="submission" date="2019-01" db="EMBL/GenBank/DDBJ databases">
        <authorList>
            <consortium name="Pathogen Informatics"/>
        </authorList>
    </citation>
    <scope>NUCLEOTIDE SEQUENCE [LARGE SCALE GENOMIC DNA]</scope>
    <source>
        <strain evidence="2 3">NCTC10118</strain>
    </source>
</reference>
<dbReference type="GO" id="GO:0032259">
    <property type="term" value="P:methylation"/>
    <property type="evidence" value="ECO:0007669"/>
    <property type="project" value="UniProtKB-KW"/>
</dbReference>
<dbReference type="Gene3D" id="3.40.50.150">
    <property type="entry name" value="Vaccinia Virus protein VP39"/>
    <property type="match status" value="1"/>
</dbReference>
<keyword evidence="2" id="KW-0830">Ubiquinone</keyword>
<organism evidence="2 3">
    <name type="scientific">Mycoplasmopsis bovirhinis</name>
    <dbReference type="NCBI Taxonomy" id="29553"/>
    <lineage>
        <taxon>Bacteria</taxon>
        <taxon>Bacillati</taxon>
        <taxon>Mycoplasmatota</taxon>
        <taxon>Mycoplasmoidales</taxon>
        <taxon>Metamycoplasmataceae</taxon>
        <taxon>Mycoplasmopsis</taxon>
    </lineage>
</organism>
<dbReference type="InterPro" id="IPR050508">
    <property type="entry name" value="Methyltransf_Superfamily"/>
</dbReference>
<dbReference type="GO" id="GO:0008168">
    <property type="term" value="F:methyltransferase activity"/>
    <property type="evidence" value="ECO:0007669"/>
    <property type="project" value="UniProtKB-KW"/>
</dbReference>
<dbReference type="Pfam" id="PF13649">
    <property type="entry name" value="Methyltransf_25"/>
    <property type="match status" value="1"/>
</dbReference>
<keyword evidence="2" id="KW-0489">Methyltransferase</keyword>
<dbReference type="PANTHER" id="PTHR42912">
    <property type="entry name" value="METHYLTRANSFERASE"/>
    <property type="match status" value="1"/>
</dbReference>
<sequence length="240" mass="28369">MQAKNAFTNQQTVNKYAQSIINVGLWKSEEFLINKYIKKEAQILDLGCGCGRTTFWLYQLGWKNIIGADISKAMIKKANEINQKLKFNLQFLSLDAANLTFKTNTFDFVLFSFNGWTGIPKKEARIKVMQEIYRVLKPGGIFIFCAHERNETQYNLRYKINFAKCQEYNFNEYGDYVFLNEEGIWDYMHLYSLKELKYLINKNTNFQIIEILNRDQNLNEPEEVLNFSDNTTFWVLQKTK</sequence>
<evidence type="ECO:0000313" key="3">
    <source>
        <dbReference type="Proteomes" id="UP000289952"/>
    </source>
</evidence>
<proteinExistence type="predicted"/>
<evidence type="ECO:0000259" key="1">
    <source>
        <dbReference type="Pfam" id="PF13649"/>
    </source>
</evidence>
<evidence type="ECO:0000313" key="2">
    <source>
        <dbReference type="EMBL" id="VEU62529.1"/>
    </source>
</evidence>
<dbReference type="SUPFAM" id="SSF53335">
    <property type="entry name" value="S-adenosyl-L-methionine-dependent methyltransferases"/>
    <property type="match status" value="1"/>
</dbReference>
<protein>
    <submittedName>
        <fullName evidence="2">Ubiquinone/menaquinone biosynthesis methyltransferase</fullName>
    </submittedName>
</protein>
<dbReference type="EMBL" id="LR214972">
    <property type="protein sequence ID" value="VEU62529.1"/>
    <property type="molecule type" value="Genomic_DNA"/>
</dbReference>
<name>A0A449AC49_9BACT</name>
<dbReference type="OrthoDB" id="9804312at2"/>
<dbReference type="RefSeq" id="WP_129620871.1">
    <property type="nucleotide sequence ID" value="NZ_LR214972.1"/>
</dbReference>
<keyword evidence="3" id="KW-1185">Reference proteome</keyword>
<dbReference type="PANTHER" id="PTHR42912:SF93">
    <property type="entry name" value="N6-ADENOSINE-METHYLTRANSFERASE TMT1A"/>
    <property type="match status" value="1"/>
</dbReference>
<keyword evidence="2" id="KW-0808">Transferase</keyword>
<dbReference type="AlphaFoldDB" id="A0A449AC49"/>
<dbReference type="InterPro" id="IPR029063">
    <property type="entry name" value="SAM-dependent_MTases_sf"/>
</dbReference>
<accession>A0A449AC49</accession>
<dbReference type="CDD" id="cd02440">
    <property type="entry name" value="AdoMet_MTases"/>
    <property type="match status" value="1"/>
</dbReference>
<dbReference type="Proteomes" id="UP000289952">
    <property type="component" value="Chromosome"/>
</dbReference>
<dbReference type="InterPro" id="IPR041698">
    <property type="entry name" value="Methyltransf_25"/>
</dbReference>
<gene>
    <name evidence="2" type="ORF">NCTC10118_00045</name>
</gene>
<feature type="domain" description="Methyltransferase" evidence="1">
    <location>
        <begin position="43"/>
        <end position="140"/>
    </location>
</feature>